<dbReference type="HOGENOM" id="CLU_040769_0_2_0"/>
<dbReference type="OrthoDB" id="45037at2"/>
<comment type="subcellular location">
    <subcellularLocation>
        <location evidence="1">Cell membrane</location>
        <topology evidence="1">Multi-pass membrane protein</topology>
    </subcellularLocation>
</comment>
<evidence type="ECO:0000313" key="7">
    <source>
        <dbReference type="EMBL" id="ABU57724.1"/>
    </source>
</evidence>
<keyword evidence="4 6" id="KW-1133">Transmembrane helix</keyword>
<dbReference type="EMBL" id="CP000804">
    <property type="protein sequence ID" value="ABU57724.1"/>
    <property type="molecule type" value="Genomic_DNA"/>
</dbReference>
<keyword evidence="3 6" id="KW-0812">Transmembrane</keyword>
<keyword evidence="8" id="KW-1185">Reference proteome</keyword>
<proteinExistence type="predicted"/>
<name>A7NJQ4_ROSCS</name>
<dbReference type="GO" id="GO:0005886">
    <property type="term" value="C:plasma membrane"/>
    <property type="evidence" value="ECO:0007669"/>
    <property type="project" value="UniProtKB-SubCell"/>
</dbReference>
<dbReference type="eggNOG" id="COG4603">
    <property type="taxonomic scope" value="Bacteria"/>
</dbReference>
<evidence type="ECO:0000256" key="2">
    <source>
        <dbReference type="ARBA" id="ARBA00022475"/>
    </source>
</evidence>
<dbReference type="Pfam" id="PF02653">
    <property type="entry name" value="BPD_transp_2"/>
    <property type="match status" value="1"/>
</dbReference>
<feature type="transmembrane region" description="Helical" evidence="6">
    <location>
        <begin position="102"/>
        <end position="119"/>
    </location>
</feature>
<protein>
    <submittedName>
        <fullName evidence="7">Inner-membrane translocator</fullName>
    </submittedName>
</protein>
<dbReference type="CDD" id="cd06580">
    <property type="entry name" value="TM_PBP1_transp_TpRbsC_like"/>
    <property type="match status" value="1"/>
</dbReference>
<dbReference type="RefSeq" id="WP_012120152.1">
    <property type="nucleotide sequence ID" value="NC_009767.1"/>
</dbReference>
<evidence type="ECO:0000256" key="3">
    <source>
        <dbReference type="ARBA" id="ARBA00022692"/>
    </source>
</evidence>
<dbReference type="PANTHER" id="PTHR47089">
    <property type="entry name" value="ABC TRANSPORTER, PERMEASE PROTEIN"/>
    <property type="match status" value="1"/>
</dbReference>
<dbReference type="PANTHER" id="PTHR47089:SF1">
    <property type="entry name" value="GUANOSINE ABC TRANSPORTER PERMEASE PROTEIN NUPP"/>
    <property type="match status" value="1"/>
</dbReference>
<accession>A7NJQ4</accession>
<dbReference type="STRING" id="383372.Rcas_1632"/>
<feature type="transmembrane region" description="Helical" evidence="6">
    <location>
        <begin position="125"/>
        <end position="143"/>
    </location>
</feature>
<evidence type="ECO:0000256" key="4">
    <source>
        <dbReference type="ARBA" id="ARBA00022989"/>
    </source>
</evidence>
<gene>
    <name evidence="7" type="ordered locus">Rcas_1632</name>
</gene>
<feature type="transmembrane region" description="Helical" evidence="6">
    <location>
        <begin position="251"/>
        <end position="269"/>
    </location>
</feature>
<feature type="transmembrane region" description="Helical" evidence="6">
    <location>
        <begin position="201"/>
        <end position="222"/>
    </location>
</feature>
<dbReference type="KEGG" id="rca:Rcas_1632"/>
<evidence type="ECO:0000256" key="6">
    <source>
        <dbReference type="SAM" id="Phobius"/>
    </source>
</evidence>
<evidence type="ECO:0000256" key="1">
    <source>
        <dbReference type="ARBA" id="ARBA00004651"/>
    </source>
</evidence>
<evidence type="ECO:0000256" key="5">
    <source>
        <dbReference type="ARBA" id="ARBA00023136"/>
    </source>
</evidence>
<dbReference type="InterPro" id="IPR001851">
    <property type="entry name" value="ABC_transp_permease"/>
</dbReference>
<feature type="transmembrane region" description="Helical" evidence="6">
    <location>
        <begin position="155"/>
        <end position="173"/>
    </location>
</feature>
<feature type="transmembrane region" description="Helical" evidence="6">
    <location>
        <begin position="78"/>
        <end position="95"/>
    </location>
</feature>
<dbReference type="GO" id="GO:0022857">
    <property type="term" value="F:transmembrane transporter activity"/>
    <property type="evidence" value="ECO:0007669"/>
    <property type="project" value="InterPro"/>
</dbReference>
<organism evidence="7 8">
    <name type="scientific">Roseiflexus castenholzii (strain DSM 13941 / HLO8)</name>
    <dbReference type="NCBI Taxonomy" id="383372"/>
    <lineage>
        <taxon>Bacteria</taxon>
        <taxon>Bacillati</taxon>
        <taxon>Chloroflexota</taxon>
        <taxon>Chloroflexia</taxon>
        <taxon>Chloroflexales</taxon>
        <taxon>Roseiflexineae</taxon>
        <taxon>Roseiflexaceae</taxon>
        <taxon>Roseiflexus</taxon>
    </lineage>
</organism>
<reference evidence="7 8" key="1">
    <citation type="submission" date="2007-08" db="EMBL/GenBank/DDBJ databases">
        <title>Complete sequence of Roseiflexus castenholzii DSM 13941.</title>
        <authorList>
            <consortium name="US DOE Joint Genome Institute"/>
            <person name="Copeland A."/>
            <person name="Lucas S."/>
            <person name="Lapidus A."/>
            <person name="Barry K."/>
            <person name="Glavina del Rio T."/>
            <person name="Dalin E."/>
            <person name="Tice H."/>
            <person name="Pitluck S."/>
            <person name="Thompson L.S."/>
            <person name="Brettin T."/>
            <person name="Bruce D."/>
            <person name="Detter J.C."/>
            <person name="Han C."/>
            <person name="Tapia R."/>
            <person name="Schmutz J."/>
            <person name="Larimer F."/>
            <person name="Land M."/>
            <person name="Hauser L."/>
            <person name="Kyrpides N."/>
            <person name="Mikhailova N."/>
            <person name="Bryant D.A."/>
            <person name="Hanada S."/>
            <person name="Tsukatani Y."/>
            <person name="Richardson P."/>
        </authorList>
    </citation>
    <scope>NUCLEOTIDE SEQUENCE [LARGE SCALE GENOMIC DNA]</scope>
    <source>
        <strain evidence="8">DSM 13941 / HLO8</strain>
    </source>
</reference>
<evidence type="ECO:0000313" key="8">
    <source>
        <dbReference type="Proteomes" id="UP000000263"/>
    </source>
</evidence>
<sequence length="371" mass="38676">MERAESQSSPQADRLAPLRGLLRAMIVPVISVVVALAIGAVIISVSGANPLVAYRALFEGGLGSARAIGRTFEKATPLIFGGLAVSLAFKCGLFNIGAQGQLLLGAVFAAFIGFSLQGLPAMAHIPLALLVGAIMGALWAAIAGTLKAFTGAHEVITTIMLNFVAFNLTDWLADGPWKDRSPGNIVARTPAVAPEARLPDIAGVPLGMILAVLMAIAVWWLIWRTTIGFELRTVGQNASAAKYAGISVRRMTVLAMVASGFLAGLGGAIETLGVVGRFQPGFNAGLGFQAITIALLARTHPIAVVPASLLIGVMQAGASRMQFNSGVASEIVDVIQAIILFFVAAESLIRWVLRLRAEEGERVTLSSGWGS</sequence>
<keyword evidence="5 6" id="KW-0472">Membrane</keyword>
<feature type="transmembrane region" description="Helical" evidence="6">
    <location>
        <begin position="21"/>
        <end position="45"/>
    </location>
</feature>
<keyword evidence="2" id="KW-1003">Cell membrane</keyword>
<dbReference type="AlphaFoldDB" id="A7NJQ4"/>
<dbReference type="Proteomes" id="UP000000263">
    <property type="component" value="Chromosome"/>
</dbReference>